<comment type="caution">
    <text evidence="2">The sequence shown here is derived from an EMBL/GenBank/DDBJ whole genome shotgun (WGS) entry which is preliminary data.</text>
</comment>
<accession>A0ABP7EY38</accession>
<evidence type="ECO:0000313" key="2">
    <source>
        <dbReference type="EMBL" id="GAA3724011.1"/>
    </source>
</evidence>
<keyword evidence="3" id="KW-1185">Reference proteome</keyword>
<reference evidence="3" key="1">
    <citation type="journal article" date="2019" name="Int. J. Syst. Evol. Microbiol.">
        <title>The Global Catalogue of Microorganisms (GCM) 10K type strain sequencing project: providing services to taxonomists for standard genome sequencing and annotation.</title>
        <authorList>
            <consortium name="The Broad Institute Genomics Platform"/>
            <consortium name="The Broad Institute Genome Sequencing Center for Infectious Disease"/>
            <person name="Wu L."/>
            <person name="Ma J."/>
        </authorList>
    </citation>
    <scope>NUCLEOTIDE SEQUENCE [LARGE SCALE GENOMIC DNA]</scope>
    <source>
        <strain evidence="3">JCM 17137</strain>
    </source>
</reference>
<organism evidence="2 3">
    <name type="scientific">Salinactinospora qingdaonensis</name>
    <dbReference type="NCBI Taxonomy" id="702744"/>
    <lineage>
        <taxon>Bacteria</taxon>
        <taxon>Bacillati</taxon>
        <taxon>Actinomycetota</taxon>
        <taxon>Actinomycetes</taxon>
        <taxon>Streptosporangiales</taxon>
        <taxon>Nocardiopsidaceae</taxon>
        <taxon>Salinactinospora</taxon>
    </lineage>
</organism>
<evidence type="ECO:0000256" key="1">
    <source>
        <dbReference type="SAM" id="MobiDB-lite"/>
    </source>
</evidence>
<name>A0ABP7EY38_9ACTN</name>
<sequence>MADTSRRTSRLPIRPIVATVGVVVVSAVTIVGGQMLARQAPAVQAAPADTFASPPGCAVISAELVESVAPAATPRPSQPGPLHEGGGNTCVWSSVGTGEAPPRSLRASFRVHFTDKSGETSGARAATNRLRAVTPAEWGSGVASVPQVGEDALVWPGAGGEGAAELAFRRDNLVVRLWFGGAADSGGAALSYGQARDSVVGVARQLAEAL</sequence>
<protein>
    <recommendedName>
        <fullName evidence="4">DUF3558 domain-containing protein</fullName>
    </recommendedName>
</protein>
<feature type="region of interest" description="Disordered" evidence="1">
    <location>
        <begin position="71"/>
        <end position="102"/>
    </location>
</feature>
<dbReference type="EMBL" id="BAABDD010000001">
    <property type="protein sequence ID" value="GAA3724011.1"/>
    <property type="molecule type" value="Genomic_DNA"/>
</dbReference>
<gene>
    <name evidence="2" type="ORF">GCM10022402_00800</name>
</gene>
<dbReference type="RefSeq" id="WP_344966208.1">
    <property type="nucleotide sequence ID" value="NZ_BAABDD010000001.1"/>
</dbReference>
<evidence type="ECO:0000313" key="3">
    <source>
        <dbReference type="Proteomes" id="UP001500908"/>
    </source>
</evidence>
<dbReference type="Proteomes" id="UP001500908">
    <property type="component" value="Unassembled WGS sequence"/>
</dbReference>
<proteinExistence type="predicted"/>
<evidence type="ECO:0008006" key="4">
    <source>
        <dbReference type="Google" id="ProtNLM"/>
    </source>
</evidence>